<organism evidence="1">
    <name type="scientific">Ostreococcus tauri</name>
    <name type="common">Marine green alga</name>
    <dbReference type="NCBI Taxonomy" id="70448"/>
    <lineage>
        <taxon>Eukaryota</taxon>
        <taxon>Viridiplantae</taxon>
        <taxon>Chlorophyta</taxon>
        <taxon>Mamiellophyceae</taxon>
        <taxon>Mamiellales</taxon>
        <taxon>Bathycoccaceae</taxon>
        <taxon>Ostreococcus</taxon>
    </lineage>
</organism>
<reference evidence="1" key="1">
    <citation type="submission" date="2017-04" db="EMBL/GenBank/DDBJ databases">
        <title>Population genomics of picophytoplankton unveils novel chromosome hypervariability.</title>
        <authorList>
            <consortium name="DOE Joint Genome Institute"/>
            <person name="Blanc-Mathieu R."/>
            <person name="Krasovec M."/>
            <person name="Hebrard M."/>
            <person name="Yau S."/>
            <person name="Desgranges E."/>
            <person name="Martin J."/>
            <person name="Schackwitz W."/>
            <person name="Kuo A."/>
            <person name="Salin G."/>
            <person name="Donnadieu C."/>
            <person name="Desdevises Y."/>
            <person name="Sanchez-Ferandin S."/>
            <person name="Moreau H."/>
            <person name="Rivals E."/>
            <person name="Grigoriev I.V."/>
            <person name="Grimsley N."/>
            <person name="Eyre-Walker A."/>
            <person name="Piganeau G."/>
        </authorList>
    </citation>
    <scope>NUCLEOTIDE SEQUENCE [LARGE SCALE GENOMIC DNA]</scope>
    <source>
        <strain evidence="1">RCC 1115</strain>
    </source>
</reference>
<evidence type="ECO:0000313" key="1">
    <source>
        <dbReference type="EMBL" id="OUS45259.1"/>
    </source>
</evidence>
<dbReference type="PANTHER" id="PTHR13271">
    <property type="entry name" value="UNCHARACTERIZED PUTATIVE METHYLTRANSFERASE"/>
    <property type="match status" value="1"/>
</dbReference>
<dbReference type="EMBL" id="KZ155791">
    <property type="protein sequence ID" value="OUS45259.1"/>
    <property type="molecule type" value="Genomic_DNA"/>
</dbReference>
<dbReference type="Proteomes" id="UP000195557">
    <property type="component" value="Unassembled WGS sequence"/>
</dbReference>
<protein>
    <recommendedName>
        <fullName evidence="2">SET domain-containing protein</fullName>
    </recommendedName>
</protein>
<dbReference type="eggNOG" id="KOG1337">
    <property type="taxonomic scope" value="Eukaryota"/>
</dbReference>
<evidence type="ECO:0008006" key="2">
    <source>
        <dbReference type="Google" id="ProtNLM"/>
    </source>
</evidence>
<accession>A0A1Y5I6T4</accession>
<gene>
    <name evidence="1" type="ORF">BE221DRAFT_193464</name>
</gene>
<dbReference type="SUPFAM" id="SSF82199">
    <property type="entry name" value="SET domain"/>
    <property type="match status" value="1"/>
</dbReference>
<dbReference type="PANTHER" id="PTHR13271:SF145">
    <property type="entry name" value="SET DOMAIN-CONTAINING PROTEIN"/>
    <property type="match status" value="1"/>
</dbReference>
<proteinExistence type="predicted"/>
<sequence>MEYGSDFRRLVAAVLEEMKRKEASRWWPYLQTLPHHGDWHPLLWSDEARTSRLPTWTVASKRLTERLRNCANDAHDFRSMGLGKDVKDVSGKNDDEWPSEADVRWASAICASRAFRLEFFDDDVFENFDETDARAFAVLERLSDVDEDVWGPGPSEDDFDTSVLVLVPWADGLNHSSDAEESSILRYDAGSATATLRAHKSYARGDQVFDSYGVHLSDVDVFLDFGFVVRNDQPFHVEFTGEEFVNETGEFVDSGFTQLESVILRIDPVNGVGENALMFADCFLAEAIEEHDIEQFALDVFKRMCENALKRFDKSIIEDCRKRILDVREGESMYGAVAASYLVVKEYDALKACTRLL</sequence>
<name>A0A1Y5I6T4_OSTTA</name>
<dbReference type="GO" id="GO:0016279">
    <property type="term" value="F:protein-lysine N-methyltransferase activity"/>
    <property type="evidence" value="ECO:0007669"/>
    <property type="project" value="TreeGrafter"/>
</dbReference>
<dbReference type="InterPro" id="IPR046341">
    <property type="entry name" value="SET_dom_sf"/>
</dbReference>
<dbReference type="InterPro" id="IPR050600">
    <property type="entry name" value="SETD3_SETD6_MTase"/>
</dbReference>
<dbReference type="Gene3D" id="3.90.1410.10">
    <property type="entry name" value="set domain protein methyltransferase, domain 1"/>
    <property type="match status" value="1"/>
</dbReference>
<dbReference type="AlphaFoldDB" id="A0A1Y5I6T4"/>